<dbReference type="Pfam" id="PF18906">
    <property type="entry name" value="Phage_tube_2"/>
    <property type="match status" value="1"/>
</dbReference>
<proteinExistence type="predicted"/>
<keyword evidence="2" id="KW-1185">Reference proteome</keyword>
<accession>A0A1H3TY40</accession>
<sequence>MAIPSGLDAQLMTGEQTSYATAATVDRGYEFRAEALSLEAQRIESSGLRPGKRVLRTKRWFQGQRSVGGEITMELGTVSFGRWFKHAFGAVSTAQPDATNAPTVYKHTFTPGPPPPGLTIQVGRPDTAGTVHPFTYTGCKVSSWTLSSAIGEIVTLAVTVLGRDETTATPLATASYPANLDLLTFVEGSLTVAGSAHEMRSINLQGTNGLADDRYVHGSRLRNEPLEIGAEGSQARVYSGTIEGEFSNLTAYNRFVNGDEAELVLLFAGANIAGAFNSEVKITANVRFDGTTPNVPDGNVIMQTLPVKVIDNGATSIKLEYQTTDATV</sequence>
<dbReference type="RefSeq" id="WP_093278616.1">
    <property type="nucleotide sequence ID" value="NZ_FNOK01000097.1"/>
</dbReference>
<dbReference type="Proteomes" id="UP000199529">
    <property type="component" value="Unassembled WGS sequence"/>
</dbReference>
<dbReference type="EMBL" id="FNOK01000097">
    <property type="protein sequence ID" value="SDZ55154.1"/>
    <property type="molecule type" value="Genomic_DNA"/>
</dbReference>
<reference evidence="2" key="1">
    <citation type="submission" date="2016-10" db="EMBL/GenBank/DDBJ databases">
        <authorList>
            <person name="Varghese N."/>
            <person name="Submissions S."/>
        </authorList>
    </citation>
    <scope>NUCLEOTIDE SEQUENCE [LARGE SCALE GENOMIC DNA]</scope>
    <source>
        <strain evidence="2">CGMCC 4.3530</strain>
    </source>
</reference>
<dbReference type="InterPro" id="IPR044000">
    <property type="entry name" value="Phage_tube_2"/>
</dbReference>
<dbReference type="STRING" id="418495.SAMN05216215_10974"/>
<dbReference type="AlphaFoldDB" id="A0A1H3TY40"/>
<name>A0A1H3TY40_9PSEU</name>
<organism evidence="1 2">
    <name type="scientific">Saccharopolyspora shandongensis</name>
    <dbReference type="NCBI Taxonomy" id="418495"/>
    <lineage>
        <taxon>Bacteria</taxon>
        <taxon>Bacillati</taxon>
        <taxon>Actinomycetota</taxon>
        <taxon>Actinomycetes</taxon>
        <taxon>Pseudonocardiales</taxon>
        <taxon>Pseudonocardiaceae</taxon>
        <taxon>Saccharopolyspora</taxon>
    </lineage>
</organism>
<evidence type="ECO:0000313" key="2">
    <source>
        <dbReference type="Proteomes" id="UP000199529"/>
    </source>
</evidence>
<gene>
    <name evidence="1" type="ORF">SAMN05216215_10974</name>
</gene>
<protein>
    <submittedName>
        <fullName evidence="1">Uncharacterized protein</fullName>
    </submittedName>
</protein>
<evidence type="ECO:0000313" key="1">
    <source>
        <dbReference type="EMBL" id="SDZ55154.1"/>
    </source>
</evidence>
<dbReference type="OrthoDB" id="5052058at2"/>